<sequence length="549" mass="62939">MKKRKKLIIFLLLAINSLVSATTNISGKLKTTYSRLYKNIFKNSKPDNTGSENLKILDETLVNRNIELREIYIQNSRKRPEYLEWLMFSGNFPNGDINDMLRQSSDESVRIDYNAKNDEYKENILSVLAANVQRRWDRKSFNDNFVQIIEKSLERDDKDSYLELIESTQTADLSDGSGLVSAKAYIKGSTLPKKEKDITDENNSYNKPLSIYVSDAAAEFNNEALKFSDITDTEKDGYSWFNNGEVKVQPVYADNMIFHSTVGEKIHPDTNYILEHHNDYIGYGINYENKNEIKSDNKVIENVINFINDTPQISVGEYEKFTFDTESLSDEMGYRDDKKGSSIQLNEALASFDAAGNLVISLHGSGTEFFEPFIMENKLLNKEKDFLSISEEAASAQNAKIKNEKAEEYEVLNSHILFEDTENSSKVIENSMNLLGELKDDSDKISISDTLDMSLNYYTLSGIIDNKPKHIYSYLNYGVGNTLNLDEIIPKARYEMYMVNDWDLRNDLIERLNRSQMLSSGNTGNADRKEYRSSWKPKAALDFTYNFNS</sequence>
<evidence type="ECO:0000313" key="2">
    <source>
        <dbReference type="EMBL" id="ACZ09823.1"/>
    </source>
</evidence>
<feature type="chain" id="PRO_5003019984" evidence="1">
    <location>
        <begin position="22"/>
        <end position="549"/>
    </location>
</feature>
<evidence type="ECO:0000313" key="3">
    <source>
        <dbReference type="Proteomes" id="UP000000845"/>
    </source>
</evidence>
<dbReference type="Proteomes" id="UP000000845">
    <property type="component" value="Chromosome"/>
</dbReference>
<organism evidence="2 3">
    <name type="scientific">Sebaldella termitidis (strain ATCC 33386 / NCTC 11300)</name>
    <dbReference type="NCBI Taxonomy" id="526218"/>
    <lineage>
        <taxon>Bacteria</taxon>
        <taxon>Fusobacteriati</taxon>
        <taxon>Fusobacteriota</taxon>
        <taxon>Fusobacteriia</taxon>
        <taxon>Fusobacteriales</taxon>
        <taxon>Leptotrichiaceae</taxon>
        <taxon>Sebaldella</taxon>
    </lineage>
</organism>
<reference evidence="2 3" key="2">
    <citation type="journal article" date="2010" name="Stand. Genomic Sci.">
        <title>Complete genome sequence of Sebaldella termitidis type strain (NCTC 11300).</title>
        <authorList>
            <person name="Harmon-Smith M."/>
            <person name="Celia L."/>
            <person name="Chertkov O."/>
            <person name="Lapidus A."/>
            <person name="Copeland A."/>
            <person name="Glavina Del Rio T."/>
            <person name="Nolan M."/>
            <person name="Lucas S."/>
            <person name="Tice H."/>
            <person name="Cheng J.F."/>
            <person name="Han C."/>
            <person name="Detter J.C."/>
            <person name="Bruce D."/>
            <person name="Goodwin L."/>
            <person name="Pitluck S."/>
            <person name="Pati A."/>
            <person name="Liolios K."/>
            <person name="Ivanova N."/>
            <person name="Mavromatis K."/>
            <person name="Mikhailova N."/>
            <person name="Chen A."/>
            <person name="Palaniappan K."/>
            <person name="Land M."/>
            <person name="Hauser L."/>
            <person name="Chang Y.J."/>
            <person name="Jeffries C.D."/>
            <person name="Brettin T."/>
            <person name="Goker M."/>
            <person name="Beck B."/>
            <person name="Bristow J."/>
            <person name="Eisen J.A."/>
            <person name="Markowitz V."/>
            <person name="Hugenholtz P."/>
            <person name="Kyrpides N.C."/>
            <person name="Klenk H.P."/>
            <person name="Chen F."/>
        </authorList>
    </citation>
    <scope>NUCLEOTIDE SEQUENCE [LARGE SCALE GENOMIC DNA]</scope>
    <source>
        <strain evidence="3">ATCC 33386 / NCTC 11300</strain>
    </source>
</reference>
<dbReference type="AlphaFoldDB" id="D1ANL9"/>
<gene>
    <name evidence="2" type="ordered locus">Sterm_2980</name>
</gene>
<evidence type="ECO:0000256" key="1">
    <source>
        <dbReference type="SAM" id="SignalP"/>
    </source>
</evidence>
<keyword evidence="3" id="KW-1185">Reference proteome</keyword>
<dbReference type="EMBL" id="CP001739">
    <property type="protein sequence ID" value="ACZ09823.1"/>
    <property type="molecule type" value="Genomic_DNA"/>
</dbReference>
<name>D1ANL9_SEBTE</name>
<dbReference type="KEGG" id="str:Sterm_2980"/>
<protein>
    <submittedName>
        <fullName evidence="2">Uncharacterized protein</fullName>
    </submittedName>
</protein>
<dbReference type="HOGENOM" id="CLU_495976_0_0_0"/>
<reference evidence="3" key="1">
    <citation type="submission" date="2009-09" db="EMBL/GenBank/DDBJ databases">
        <title>The complete chromosome of Sebaldella termitidis ATCC 33386.</title>
        <authorList>
            <consortium name="US DOE Joint Genome Institute (JGI-PGF)"/>
            <person name="Lucas S."/>
            <person name="Copeland A."/>
            <person name="Lapidus A."/>
            <person name="Glavina del Rio T."/>
            <person name="Dalin E."/>
            <person name="Tice H."/>
            <person name="Bruce D."/>
            <person name="Goodwin L."/>
            <person name="Pitluck S."/>
            <person name="Kyrpides N."/>
            <person name="Mavromatis K."/>
            <person name="Ivanova N."/>
            <person name="Mikhailova N."/>
            <person name="Sims D."/>
            <person name="Meincke L."/>
            <person name="Brettin T."/>
            <person name="Detter J.C."/>
            <person name="Han C."/>
            <person name="Larimer F."/>
            <person name="Land M."/>
            <person name="Hauser L."/>
            <person name="Markowitz V."/>
            <person name="Cheng J.F."/>
            <person name="Hugenholtz P."/>
            <person name="Woyke T."/>
            <person name="Wu D."/>
            <person name="Eisen J.A."/>
        </authorList>
    </citation>
    <scope>NUCLEOTIDE SEQUENCE [LARGE SCALE GENOMIC DNA]</scope>
    <source>
        <strain evidence="3">ATCC 33386 / NCTC 11300</strain>
    </source>
</reference>
<accession>D1ANL9</accession>
<dbReference type="RefSeq" id="WP_012862405.1">
    <property type="nucleotide sequence ID" value="NC_013517.1"/>
</dbReference>
<dbReference type="eggNOG" id="COG4625">
    <property type="taxonomic scope" value="Bacteria"/>
</dbReference>
<feature type="signal peptide" evidence="1">
    <location>
        <begin position="1"/>
        <end position="21"/>
    </location>
</feature>
<proteinExistence type="predicted"/>
<keyword evidence="1" id="KW-0732">Signal</keyword>